<name>A0A1I0TJX5_9RHOB</name>
<evidence type="ECO:0000313" key="2">
    <source>
        <dbReference type="EMBL" id="SFA51997.1"/>
    </source>
</evidence>
<dbReference type="OrthoDB" id="7864706at2"/>
<dbReference type="EMBL" id="FOJO01000009">
    <property type="protein sequence ID" value="SFA51997.1"/>
    <property type="molecule type" value="Genomic_DNA"/>
</dbReference>
<dbReference type="RefSeq" id="WP_052081427.1">
    <property type="nucleotide sequence ID" value="NZ_FOJO01000009.1"/>
</dbReference>
<proteinExistence type="predicted"/>
<feature type="region of interest" description="Disordered" evidence="1">
    <location>
        <begin position="106"/>
        <end position="128"/>
    </location>
</feature>
<evidence type="ECO:0000256" key="1">
    <source>
        <dbReference type="SAM" id="MobiDB-lite"/>
    </source>
</evidence>
<feature type="compositionally biased region" description="Polar residues" evidence="1">
    <location>
        <begin position="83"/>
        <end position="93"/>
    </location>
</feature>
<protein>
    <submittedName>
        <fullName evidence="2">Uncharacterized protein</fullName>
    </submittedName>
</protein>
<feature type="region of interest" description="Disordered" evidence="1">
    <location>
        <begin position="60"/>
        <end position="93"/>
    </location>
</feature>
<reference evidence="2 3" key="1">
    <citation type="submission" date="2016-10" db="EMBL/GenBank/DDBJ databases">
        <authorList>
            <person name="de Groot N.N."/>
        </authorList>
    </citation>
    <scope>NUCLEOTIDE SEQUENCE [LARGE SCALE GENOMIC DNA]</scope>
    <source>
        <strain evidence="2 3">CGMCC 1.6117</strain>
    </source>
</reference>
<sequence length="331" mass="35080">MIGQRASGRGWLIASALSVAVHLGAAGALIWSPSWRWTSPGQSADPVEIQLTALTLPGEGQGGGLLRPVSQPIPAPRLESTAGAPTTQAPDASPLLQSTALPMAPAETAAPAPPQMPAEPRENPAETDPDLADLFQRIRDNLTEPCLLALPALTEDGQIRLSLLASDDEEFPRLLRNLTQGLETELTGQAVLIDPRQCPALTFARRDLRYPVFPLAVQLQSQDVAAGDSLRGTISGATGRYVTLLLVDDNGVTHDLRRFLINSGGRISFDVPVARDGAARDTHQLILAVATPARPATISRAAGEPAGDFFDQLARELGRDALIGVANVYIR</sequence>
<dbReference type="AlphaFoldDB" id="A0A1I0TJX5"/>
<gene>
    <name evidence="2" type="ORF">SAMN04487972_10932</name>
</gene>
<organism evidence="2 3">
    <name type="scientific">Paracoccus halophilus</name>
    <dbReference type="NCBI Taxonomy" id="376733"/>
    <lineage>
        <taxon>Bacteria</taxon>
        <taxon>Pseudomonadati</taxon>
        <taxon>Pseudomonadota</taxon>
        <taxon>Alphaproteobacteria</taxon>
        <taxon>Rhodobacterales</taxon>
        <taxon>Paracoccaceae</taxon>
        <taxon>Paracoccus</taxon>
    </lineage>
</organism>
<accession>A0A1I0TJX5</accession>
<evidence type="ECO:0000313" key="3">
    <source>
        <dbReference type="Proteomes" id="UP000182312"/>
    </source>
</evidence>
<dbReference type="Proteomes" id="UP000182312">
    <property type="component" value="Unassembled WGS sequence"/>
</dbReference>